<sequence length="67" mass="7888">MLHHEWMRRIRQQEVSETAEQQFQEIAMLESANQEARRIRRLGEIEDRLSDGLVRELIATRAPSSPS</sequence>
<dbReference type="HOGENOM" id="CLU_2809453_0_0_5"/>
<keyword evidence="2" id="KW-1185">Reference proteome</keyword>
<organism evidence="1 2">
    <name type="scientific">Rhizobium gallicum bv. gallicum R602sp</name>
    <dbReference type="NCBI Taxonomy" id="1041138"/>
    <lineage>
        <taxon>Bacteria</taxon>
        <taxon>Pseudomonadati</taxon>
        <taxon>Pseudomonadota</taxon>
        <taxon>Alphaproteobacteria</taxon>
        <taxon>Hyphomicrobiales</taxon>
        <taxon>Rhizobiaceae</taxon>
        <taxon>Rhizobium/Agrobacterium group</taxon>
        <taxon>Rhizobium</taxon>
    </lineage>
</organism>
<dbReference type="AlphaFoldDB" id="A0A0B4X4G7"/>
<protein>
    <submittedName>
        <fullName evidence="1">Uncharacterized protein</fullName>
    </submittedName>
</protein>
<dbReference type="Proteomes" id="UP000031368">
    <property type="component" value="Chromosome"/>
</dbReference>
<proteinExistence type="predicted"/>
<gene>
    <name evidence="1" type="ORF">RGR602_CH02289</name>
</gene>
<evidence type="ECO:0000313" key="2">
    <source>
        <dbReference type="Proteomes" id="UP000031368"/>
    </source>
</evidence>
<reference evidence="1 2" key="1">
    <citation type="submission" date="2013-11" db="EMBL/GenBank/DDBJ databases">
        <title>Complete genome sequence of Rhizobium gallicum bv. gallicum R602.</title>
        <authorList>
            <person name="Bustos P."/>
            <person name="Santamaria R.I."/>
            <person name="Lozano L."/>
            <person name="Acosta J.L."/>
            <person name="Ormeno-Orrillo E."/>
            <person name="Rogel M.A."/>
            <person name="Romero D."/>
            <person name="Cevallos M.A."/>
            <person name="Martinez-Romero E."/>
            <person name="Gonzalez V."/>
        </authorList>
    </citation>
    <scope>NUCLEOTIDE SEQUENCE [LARGE SCALE GENOMIC DNA]</scope>
    <source>
        <strain evidence="1 2">R602</strain>
    </source>
</reference>
<evidence type="ECO:0000313" key="1">
    <source>
        <dbReference type="EMBL" id="AJD41615.1"/>
    </source>
</evidence>
<dbReference type="EMBL" id="CP006877">
    <property type="protein sequence ID" value="AJD41615.1"/>
    <property type="molecule type" value="Genomic_DNA"/>
</dbReference>
<name>A0A0B4X4G7_9HYPH</name>
<accession>A0A0B4X4G7</accession>
<dbReference type="KEGG" id="rga:RGR602_CH02289"/>